<keyword evidence="5 6" id="KW-0472">Membrane</keyword>
<feature type="transmembrane region" description="Helical" evidence="6">
    <location>
        <begin position="97"/>
        <end position="118"/>
    </location>
</feature>
<organism evidence="8 9">
    <name type="scientific">Pseudovibrio exalbescens</name>
    <dbReference type="NCBI Taxonomy" id="197461"/>
    <lineage>
        <taxon>Bacteria</taxon>
        <taxon>Pseudomonadati</taxon>
        <taxon>Pseudomonadota</taxon>
        <taxon>Alphaproteobacteria</taxon>
        <taxon>Hyphomicrobiales</taxon>
        <taxon>Stappiaceae</taxon>
        <taxon>Pseudovibrio</taxon>
    </lineage>
</organism>
<evidence type="ECO:0000256" key="5">
    <source>
        <dbReference type="ARBA" id="ARBA00023136"/>
    </source>
</evidence>
<dbReference type="GO" id="GO:0016020">
    <property type="term" value="C:membrane"/>
    <property type="evidence" value="ECO:0007669"/>
    <property type="project" value="UniProtKB-SubCell"/>
</dbReference>
<dbReference type="AlphaFoldDB" id="A0A1U7JKV1"/>
<feature type="transmembrane region" description="Helical" evidence="6">
    <location>
        <begin position="206"/>
        <end position="226"/>
    </location>
</feature>
<evidence type="ECO:0000256" key="3">
    <source>
        <dbReference type="ARBA" id="ARBA00022692"/>
    </source>
</evidence>
<dbReference type="InterPro" id="IPR037185">
    <property type="entry name" value="EmrE-like"/>
</dbReference>
<feature type="domain" description="EamA" evidence="7">
    <location>
        <begin position="35"/>
        <end position="165"/>
    </location>
</feature>
<evidence type="ECO:0000256" key="4">
    <source>
        <dbReference type="ARBA" id="ARBA00022989"/>
    </source>
</evidence>
<name>A0A1U7JKV1_9HYPH</name>
<dbReference type="EMBL" id="LVVZ01000005">
    <property type="protein sequence ID" value="OKL45335.1"/>
    <property type="molecule type" value="Genomic_DNA"/>
</dbReference>
<feature type="transmembrane region" description="Helical" evidence="6">
    <location>
        <begin position="124"/>
        <end position="142"/>
    </location>
</feature>
<feature type="transmembrane region" description="Helical" evidence="6">
    <location>
        <begin position="175"/>
        <end position="194"/>
    </location>
</feature>
<accession>A0A1U7JKV1</accession>
<comment type="similarity">
    <text evidence="2">Belongs to the drug/metabolite transporter (DMT) superfamily. 10 TMS drug/metabolite exporter (DME) (TC 2.A.7.3) family.</text>
</comment>
<keyword evidence="3 6" id="KW-0812">Transmembrane</keyword>
<dbReference type="PANTHER" id="PTHR22911:SF6">
    <property type="entry name" value="SOLUTE CARRIER FAMILY 35 MEMBER G1"/>
    <property type="match status" value="1"/>
</dbReference>
<keyword evidence="4 6" id="KW-1133">Transmembrane helix</keyword>
<reference evidence="8 9" key="1">
    <citation type="submission" date="2016-03" db="EMBL/GenBank/DDBJ databases">
        <title>Genome sequence of Nesiotobacter sp. nov., a moderately halophilic alphaproteobacterium isolated from the Yellow Sea, China.</title>
        <authorList>
            <person name="Zhang G."/>
            <person name="Zhang R."/>
        </authorList>
    </citation>
    <scope>NUCLEOTIDE SEQUENCE [LARGE SCALE GENOMIC DNA]</scope>
    <source>
        <strain evidence="8 9">WB1-6</strain>
    </source>
</reference>
<comment type="subcellular location">
    <subcellularLocation>
        <location evidence="1">Membrane</location>
        <topology evidence="1">Multi-pass membrane protein</topology>
    </subcellularLocation>
</comment>
<keyword evidence="9" id="KW-1185">Reference proteome</keyword>
<evidence type="ECO:0000256" key="6">
    <source>
        <dbReference type="SAM" id="Phobius"/>
    </source>
</evidence>
<dbReference type="InterPro" id="IPR000620">
    <property type="entry name" value="EamA_dom"/>
</dbReference>
<evidence type="ECO:0000313" key="9">
    <source>
        <dbReference type="Proteomes" id="UP000185783"/>
    </source>
</evidence>
<comment type="caution">
    <text evidence="8">The sequence shown here is derived from an EMBL/GenBank/DDBJ whole genome shotgun (WGS) entry which is preliminary data.</text>
</comment>
<dbReference type="Pfam" id="PF00892">
    <property type="entry name" value="EamA"/>
    <property type="match status" value="2"/>
</dbReference>
<gene>
    <name evidence="8" type="ORF">A3843_03115</name>
</gene>
<feature type="transmembrane region" description="Helical" evidence="6">
    <location>
        <begin position="29"/>
        <end position="53"/>
    </location>
</feature>
<feature type="domain" description="EamA" evidence="7">
    <location>
        <begin position="177"/>
        <end position="302"/>
    </location>
</feature>
<dbReference type="RefSeq" id="WP_051268731.1">
    <property type="nucleotide sequence ID" value="NZ_LVVZ01000005.1"/>
</dbReference>
<feature type="transmembrane region" description="Helical" evidence="6">
    <location>
        <begin position="151"/>
        <end position="169"/>
    </location>
</feature>
<evidence type="ECO:0000259" key="7">
    <source>
        <dbReference type="Pfam" id="PF00892"/>
    </source>
</evidence>
<sequence>MNPRDADKGLPTPPATPLLRRLKHKWAQLPANVHGIMWALVATLLFTVMAALVKALGERLHVTQVLTIRQFLMAAISAPAITRGLPGSLKTRAPLLHLARTGLASGAMFMGFSAVIELPLADSTVLGFARTFFMTLFAIVLLKEVVGIHRWAATIIGFIGVVIIMQPTGEAGFNIYSLMAVTASACAALVAIILRRVTQVDQPITILTYQAVSIGFIMLPFCIYYWQPLTMMDVILLGALGCVSWSAQMCNIRALREGEAAVIAPFDYTRIVYASFISILFFGVWPSLTTYIGASIIIAASLYTMHRESVRGKRQAVVPEDKAP</sequence>
<dbReference type="PANTHER" id="PTHR22911">
    <property type="entry name" value="ACYL-MALONYL CONDENSING ENZYME-RELATED"/>
    <property type="match status" value="1"/>
</dbReference>
<evidence type="ECO:0000256" key="2">
    <source>
        <dbReference type="ARBA" id="ARBA00009853"/>
    </source>
</evidence>
<evidence type="ECO:0000313" key="8">
    <source>
        <dbReference type="EMBL" id="OKL45335.1"/>
    </source>
</evidence>
<proteinExistence type="inferred from homology"/>
<evidence type="ECO:0000256" key="1">
    <source>
        <dbReference type="ARBA" id="ARBA00004141"/>
    </source>
</evidence>
<dbReference type="SUPFAM" id="SSF103481">
    <property type="entry name" value="Multidrug resistance efflux transporter EmrE"/>
    <property type="match status" value="2"/>
</dbReference>
<dbReference type="Proteomes" id="UP000185783">
    <property type="component" value="Unassembled WGS sequence"/>
</dbReference>
<dbReference type="STRING" id="197461.A3843_03115"/>
<protein>
    <recommendedName>
        <fullName evidence="7">EamA domain-containing protein</fullName>
    </recommendedName>
</protein>